<keyword evidence="3" id="KW-1185">Reference proteome</keyword>
<organism evidence="2 3">
    <name type="scientific">Plantactinospora soyae</name>
    <dbReference type="NCBI Taxonomy" id="1544732"/>
    <lineage>
        <taxon>Bacteria</taxon>
        <taxon>Bacillati</taxon>
        <taxon>Actinomycetota</taxon>
        <taxon>Actinomycetes</taxon>
        <taxon>Micromonosporales</taxon>
        <taxon>Micromonosporaceae</taxon>
        <taxon>Plantactinospora</taxon>
    </lineage>
</organism>
<dbReference type="EMBL" id="JADBEB010000001">
    <property type="protein sequence ID" value="MBE1489449.1"/>
    <property type="molecule type" value="Genomic_DNA"/>
</dbReference>
<comment type="caution">
    <text evidence="2">The sequence shown here is derived from an EMBL/GenBank/DDBJ whole genome shotgun (WGS) entry which is preliminary data.</text>
</comment>
<protein>
    <submittedName>
        <fullName evidence="2">Dihydrofolate reductase</fullName>
    </submittedName>
</protein>
<dbReference type="Pfam" id="PF01872">
    <property type="entry name" value="RibD_C"/>
    <property type="match status" value="1"/>
</dbReference>
<name>A0A927R7H9_9ACTN</name>
<dbReference type="Gene3D" id="3.40.430.10">
    <property type="entry name" value="Dihydrofolate Reductase, subunit A"/>
    <property type="match status" value="1"/>
</dbReference>
<dbReference type="InterPro" id="IPR024072">
    <property type="entry name" value="DHFR-like_dom_sf"/>
</dbReference>
<evidence type="ECO:0000313" key="2">
    <source>
        <dbReference type="EMBL" id="MBE1489449.1"/>
    </source>
</evidence>
<gene>
    <name evidence="2" type="ORF">H4W31_005087</name>
</gene>
<reference evidence="2" key="1">
    <citation type="submission" date="2020-10" db="EMBL/GenBank/DDBJ databases">
        <title>Sequencing the genomes of 1000 actinobacteria strains.</title>
        <authorList>
            <person name="Klenk H.-P."/>
        </authorList>
    </citation>
    <scope>NUCLEOTIDE SEQUENCE</scope>
    <source>
        <strain evidence="2">DSM 46832</strain>
    </source>
</reference>
<dbReference type="InterPro" id="IPR050765">
    <property type="entry name" value="Riboflavin_Biosynth_HTPR"/>
</dbReference>
<sequence length="221" mass="24165">MLRRATRRHQLREGTTTMAKVISTLFISADGVAEIDPDWHFPYFDENMGRAVSEDYDTADVLLIGRETYDSFAGAWPDREAAGGDDAPFAKQIGDVRKVVASRQPLEFSWRNSELIKGDLLDAVTSLKADAGIRGILIPGSISVVQQLLAAGLIDELRLLVHPVAARKGRRLFDDGDAPYHLRVTATETYPTGVIRVVYAPAEAPGKVGYDEVKGQVPTAD</sequence>
<dbReference type="PANTHER" id="PTHR38011">
    <property type="entry name" value="DIHYDROFOLATE REDUCTASE FAMILY PROTEIN (AFU_ORTHOLOGUE AFUA_8G06820)"/>
    <property type="match status" value="1"/>
</dbReference>
<dbReference type="SUPFAM" id="SSF53597">
    <property type="entry name" value="Dihydrofolate reductase-like"/>
    <property type="match status" value="1"/>
</dbReference>
<feature type="domain" description="Bacterial bifunctional deaminase-reductase C-terminal" evidence="1">
    <location>
        <begin position="20"/>
        <end position="195"/>
    </location>
</feature>
<evidence type="ECO:0000313" key="3">
    <source>
        <dbReference type="Proteomes" id="UP000649753"/>
    </source>
</evidence>
<proteinExistence type="predicted"/>
<dbReference type="InterPro" id="IPR002734">
    <property type="entry name" value="RibDG_C"/>
</dbReference>
<dbReference type="AlphaFoldDB" id="A0A927R7H9"/>
<dbReference type="Proteomes" id="UP000649753">
    <property type="component" value="Unassembled WGS sequence"/>
</dbReference>
<dbReference type="GO" id="GO:0008703">
    <property type="term" value="F:5-amino-6-(5-phosphoribosylamino)uracil reductase activity"/>
    <property type="evidence" value="ECO:0007669"/>
    <property type="project" value="InterPro"/>
</dbReference>
<accession>A0A927R7H9</accession>
<evidence type="ECO:0000259" key="1">
    <source>
        <dbReference type="Pfam" id="PF01872"/>
    </source>
</evidence>
<dbReference type="GO" id="GO:0009231">
    <property type="term" value="P:riboflavin biosynthetic process"/>
    <property type="evidence" value="ECO:0007669"/>
    <property type="project" value="InterPro"/>
</dbReference>
<dbReference type="PANTHER" id="PTHR38011:SF11">
    <property type="entry name" value="2,5-DIAMINO-6-RIBOSYLAMINO-4(3H)-PYRIMIDINONE 5'-PHOSPHATE REDUCTASE"/>
    <property type="match status" value="1"/>
</dbReference>